<evidence type="ECO:0000256" key="4">
    <source>
        <dbReference type="ARBA" id="ARBA00022884"/>
    </source>
</evidence>
<evidence type="ECO:0000313" key="10">
    <source>
        <dbReference type="EMBL" id="CAA9542251.1"/>
    </source>
</evidence>
<accession>A0A6J4U6X9</accession>
<dbReference type="PANTHER" id="PTHR33398:SF1">
    <property type="entry name" value="SMALL RIBOSOMAL SUBUNIT PROTEIN BS20C"/>
    <property type="match status" value="1"/>
</dbReference>
<keyword evidence="4 8" id="KW-0694">RNA-binding</keyword>
<keyword evidence="3 8" id="KW-0699">rRNA-binding</keyword>
<protein>
    <recommendedName>
        <fullName evidence="7 8">Small ribosomal subunit protein bS20</fullName>
    </recommendedName>
</protein>
<dbReference type="Pfam" id="PF01649">
    <property type="entry name" value="Ribosomal_S20p"/>
    <property type="match status" value="1"/>
</dbReference>
<comment type="function">
    <text evidence="1 8">Binds directly to 16S ribosomal RNA.</text>
</comment>
<proteinExistence type="inferred from homology"/>
<evidence type="ECO:0000256" key="8">
    <source>
        <dbReference type="HAMAP-Rule" id="MF_00500"/>
    </source>
</evidence>
<reference evidence="10" key="1">
    <citation type="submission" date="2020-02" db="EMBL/GenBank/DDBJ databases">
        <authorList>
            <person name="Meier V. D."/>
        </authorList>
    </citation>
    <scope>NUCLEOTIDE SEQUENCE</scope>
    <source>
        <strain evidence="10">AVDCRST_MAG43</strain>
    </source>
</reference>
<dbReference type="AlphaFoldDB" id="A0A6J4U6X9"/>
<evidence type="ECO:0000256" key="1">
    <source>
        <dbReference type="ARBA" id="ARBA00003134"/>
    </source>
</evidence>
<dbReference type="Gene3D" id="1.20.58.110">
    <property type="entry name" value="Ribosomal protein S20"/>
    <property type="match status" value="1"/>
</dbReference>
<feature type="region of interest" description="Disordered" evidence="9">
    <location>
        <begin position="1"/>
        <end position="28"/>
    </location>
</feature>
<evidence type="ECO:0000256" key="7">
    <source>
        <dbReference type="ARBA" id="ARBA00035136"/>
    </source>
</evidence>
<dbReference type="GO" id="GO:0015935">
    <property type="term" value="C:small ribosomal subunit"/>
    <property type="evidence" value="ECO:0007669"/>
    <property type="project" value="TreeGrafter"/>
</dbReference>
<dbReference type="PANTHER" id="PTHR33398">
    <property type="entry name" value="30S RIBOSOMAL PROTEIN S20"/>
    <property type="match status" value="1"/>
</dbReference>
<organism evidence="10">
    <name type="scientific">uncultured Thermomicrobiales bacterium</name>
    <dbReference type="NCBI Taxonomy" id="1645740"/>
    <lineage>
        <taxon>Bacteria</taxon>
        <taxon>Pseudomonadati</taxon>
        <taxon>Thermomicrobiota</taxon>
        <taxon>Thermomicrobia</taxon>
        <taxon>Thermomicrobiales</taxon>
        <taxon>environmental samples</taxon>
    </lineage>
</organism>
<evidence type="ECO:0000256" key="5">
    <source>
        <dbReference type="ARBA" id="ARBA00022980"/>
    </source>
</evidence>
<dbReference type="SUPFAM" id="SSF46992">
    <property type="entry name" value="Ribosomal protein S20"/>
    <property type="match status" value="1"/>
</dbReference>
<dbReference type="HAMAP" id="MF_00500">
    <property type="entry name" value="Ribosomal_bS20"/>
    <property type="match status" value="1"/>
</dbReference>
<dbReference type="GO" id="GO:0070181">
    <property type="term" value="F:small ribosomal subunit rRNA binding"/>
    <property type="evidence" value="ECO:0007669"/>
    <property type="project" value="TreeGrafter"/>
</dbReference>
<evidence type="ECO:0000256" key="9">
    <source>
        <dbReference type="SAM" id="MobiDB-lite"/>
    </source>
</evidence>
<dbReference type="GO" id="GO:0003735">
    <property type="term" value="F:structural constituent of ribosome"/>
    <property type="evidence" value="ECO:0007669"/>
    <property type="project" value="InterPro"/>
</dbReference>
<dbReference type="EMBL" id="CADCWI010000013">
    <property type="protein sequence ID" value="CAA9542251.1"/>
    <property type="molecule type" value="Genomic_DNA"/>
</dbReference>
<dbReference type="GO" id="GO:0006412">
    <property type="term" value="P:translation"/>
    <property type="evidence" value="ECO:0007669"/>
    <property type="project" value="UniProtKB-UniRule"/>
</dbReference>
<dbReference type="InterPro" id="IPR002583">
    <property type="entry name" value="Ribosomal_bS20"/>
</dbReference>
<feature type="compositionally biased region" description="Basic and acidic residues" evidence="9">
    <location>
        <begin position="1"/>
        <end position="16"/>
    </location>
</feature>
<evidence type="ECO:0000256" key="6">
    <source>
        <dbReference type="ARBA" id="ARBA00023274"/>
    </source>
</evidence>
<dbReference type="InterPro" id="IPR036510">
    <property type="entry name" value="Ribosomal_bS20_sf"/>
</dbReference>
<comment type="similarity">
    <text evidence="2 8">Belongs to the bacterial ribosomal protein bS20 family.</text>
</comment>
<sequence>MANSKSAEKRIRVSERRRQRNRPFRSSARTLVKKAELAITAGDQGAAEEAVLTATRTLDRVASKGIIHRNNAARRKSRLMKKFNALDVSSVSSSAQA</sequence>
<evidence type="ECO:0000256" key="3">
    <source>
        <dbReference type="ARBA" id="ARBA00022730"/>
    </source>
</evidence>
<name>A0A6J4U6X9_9BACT</name>
<evidence type="ECO:0000256" key="2">
    <source>
        <dbReference type="ARBA" id="ARBA00007634"/>
    </source>
</evidence>
<keyword evidence="6 8" id="KW-0687">Ribonucleoprotein</keyword>
<dbReference type="NCBIfam" id="TIGR00029">
    <property type="entry name" value="S20"/>
    <property type="match status" value="1"/>
</dbReference>
<dbReference type="FunFam" id="1.20.58.110:FF:000001">
    <property type="entry name" value="30S ribosomal protein S20"/>
    <property type="match status" value="1"/>
</dbReference>
<dbReference type="GO" id="GO:0005829">
    <property type="term" value="C:cytosol"/>
    <property type="evidence" value="ECO:0007669"/>
    <property type="project" value="TreeGrafter"/>
</dbReference>
<keyword evidence="5 8" id="KW-0689">Ribosomal protein</keyword>
<gene>
    <name evidence="8" type="primary">rpsT</name>
    <name evidence="10" type="ORF">AVDCRST_MAG43-237</name>
</gene>